<proteinExistence type="predicted"/>
<dbReference type="CDD" id="cd00047">
    <property type="entry name" value="PTPc"/>
    <property type="match status" value="1"/>
</dbReference>
<keyword evidence="5" id="KW-1185">Reference proteome</keyword>
<dbReference type="InterPro" id="IPR000387">
    <property type="entry name" value="Tyr_Pase_dom"/>
</dbReference>
<dbReference type="PRINTS" id="PR00700">
    <property type="entry name" value="PRTYPHPHTASE"/>
</dbReference>
<feature type="region of interest" description="Disordered" evidence="1">
    <location>
        <begin position="433"/>
        <end position="455"/>
    </location>
</feature>
<feature type="domain" description="Tyrosine-protein phosphatase" evidence="2">
    <location>
        <begin position="115"/>
        <end position="341"/>
    </location>
</feature>
<evidence type="ECO:0000313" key="5">
    <source>
        <dbReference type="Proteomes" id="UP000050794"/>
    </source>
</evidence>
<evidence type="ECO:0000259" key="2">
    <source>
        <dbReference type="PROSITE" id="PS50055"/>
    </source>
</evidence>
<dbReference type="InterPro" id="IPR029021">
    <property type="entry name" value="Prot-tyrosine_phosphatase-like"/>
</dbReference>
<dbReference type="InterPro" id="IPR016130">
    <property type="entry name" value="Tyr_Pase_AS"/>
</dbReference>
<dbReference type="Pfam" id="PF00102">
    <property type="entry name" value="Y_phosphatase"/>
    <property type="match status" value="1"/>
</dbReference>
<evidence type="ECO:0000313" key="4">
    <source>
        <dbReference type="EMBL" id="VDM37835.1"/>
    </source>
</evidence>
<reference evidence="4 5" key="2">
    <citation type="submission" date="2018-11" db="EMBL/GenBank/DDBJ databases">
        <authorList>
            <consortium name="Pathogen Informatics"/>
        </authorList>
    </citation>
    <scope>NUCLEOTIDE SEQUENCE [LARGE SCALE GENOMIC DNA]</scope>
</reference>
<dbReference type="EMBL" id="UYWY01019505">
    <property type="protein sequence ID" value="VDM37835.1"/>
    <property type="molecule type" value="Genomic_DNA"/>
</dbReference>
<sequence>MSNVRKVLVDKLGRMITLALFSHRFNQERSLPKAQKDRESSAYFQEMFGLGVNGILQQYNTYLKTYVPSGITHIAFDKNMGRNRYKGVNGILQQYNTYLKTYVPSGITHIAFDKNMGRNRYKDVICVDKTRVILRTSQDYIHANYVAGPPLLNTFICTQGPLRVTTGDFWEMAMQENAAYIFMLCSTVEANKKKCFQYWPSREGSTLEFGGVRIKNVHVDSAKDPNFVTSSLSVTRNSETIKLLHVLWKNWPDKGVPKNDLAPFRLLKLSREETKRPTIVHCSAGIGRTGTIVAIEMGLQQMLAARPFDIVNTIQQLRRMRMNSVQTEQQFVYIVKCLVSYAWTCGVLSAQPDLIRKSEKFENEYYKMLAEDESKQDVKKSRDFKKIVPKFENINEKLDALKRMLEKRSTESSKQTFEASKYSAESSKQSFEASKGSAESCSGSDDKMSSSSPDFVEKPTKVLSVVLANSADENAKKCSSHDIFFRSEMGKVESQRKTKLKVTTSDEQQTTKSSMETTRNANTTSQYASPM</sequence>
<feature type="region of interest" description="Disordered" evidence="1">
    <location>
        <begin position="494"/>
        <end position="531"/>
    </location>
</feature>
<dbReference type="InterPro" id="IPR003595">
    <property type="entry name" value="Tyr_Pase_cat"/>
</dbReference>
<dbReference type="PROSITE" id="PS50055">
    <property type="entry name" value="TYR_PHOSPHATASE_PTP"/>
    <property type="match status" value="1"/>
</dbReference>
<name>A0A183UDE4_TOXCA</name>
<dbReference type="Gene3D" id="3.90.190.10">
    <property type="entry name" value="Protein tyrosine phosphatase superfamily"/>
    <property type="match status" value="1"/>
</dbReference>
<dbReference type="Proteomes" id="UP000050794">
    <property type="component" value="Unassembled WGS sequence"/>
</dbReference>
<dbReference type="InterPro" id="IPR052782">
    <property type="entry name" value="Oocyte-zygote_transition_reg"/>
</dbReference>
<reference evidence="6" key="1">
    <citation type="submission" date="2016-06" db="UniProtKB">
        <authorList>
            <consortium name="WormBaseParasite"/>
        </authorList>
    </citation>
    <scope>IDENTIFICATION</scope>
</reference>
<dbReference type="GO" id="GO:0004725">
    <property type="term" value="F:protein tyrosine phosphatase activity"/>
    <property type="evidence" value="ECO:0007669"/>
    <property type="project" value="InterPro"/>
</dbReference>
<dbReference type="SMART" id="SM00404">
    <property type="entry name" value="PTPc_motif"/>
    <property type="match status" value="1"/>
</dbReference>
<dbReference type="SMART" id="SM00194">
    <property type="entry name" value="PTPc"/>
    <property type="match status" value="1"/>
</dbReference>
<gene>
    <name evidence="4" type="ORF">TCNE_LOCUS6514</name>
</gene>
<dbReference type="WBParaSite" id="TCNE_0000651401-mRNA-1">
    <property type="protein sequence ID" value="TCNE_0000651401-mRNA-1"/>
    <property type="gene ID" value="TCNE_0000651401"/>
</dbReference>
<organism evidence="5 6">
    <name type="scientific">Toxocara canis</name>
    <name type="common">Canine roundworm</name>
    <dbReference type="NCBI Taxonomy" id="6265"/>
    <lineage>
        <taxon>Eukaryota</taxon>
        <taxon>Metazoa</taxon>
        <taxon>Ecdysozoa</taxon>
        <taxon>Nematoda</taxon>
        <taxon>Chromadorea</taxon>
        <taxon>Rhabditida</taxon>
        <taxon>Spirurina</taxon>
        <taxon>Ascaridomorpha</taxon>
        <taxon>Ascaridoidea</taxon>
        <taxon>Toxocaridae</taxon>
        <taxon>Toxocara</taxon>
    </lineage>
</organism>
<dbReference type="SUPFAM" id="SSF52799">
    <property type="entry name" value="(Phosphotyrosine protein) phosphatases II"/>
    <property type="match status" value="1"/>
</dbReference>
<protein>
    <submittedName>
        <fullName evidence="6">Tyrosine-protein phosphatase non-receptor type 2</fullName>
    </submittedName>
</protein>
<dbReference type="PROSITE" id="PS50056">
    <property type="entry name" value="TYR_PHOSPHATASE_2"/>
    <property type="match status" value="1"/>
</dbReference>
<dbReference type="PROSITE" id="PS00383">
    <property type="entry name" value="TYR_PHOSPHATASE_1"/>
    <property type="match status" value="1"/>
</dbReference>
<feature type="domain" description="Tyrosine specific protein phosphatases" evidence="3">
    <location>
        <begin position="264"/>
        <end position="332"/>
    </location>
</feature>
<dbReference type="PANTHER" id="PTHR46163">
    <property type="entry name" value="TYROSINE-PROTEIN PHOSPHATASE-RELATED"/>
    <property type="match status" value="1"/>
</dbReference>
<accession>A0A183UDE4</accession>
<feature type="compositionally biased region" description="Polar residues" evidence="1">
    <location>
        <begin position="501"/>
        <end position="531"/>
    </location>
</feature>
<evidence type="ECO:0000259" key="3">
    <source>
        <dbReference type="PROSITE" id="PS50056"/>
    </source>
</evidence>
<evidence type="ECO:0000313" key="6">
    <source>
        <dbReference type="WBParaSite" id="TCNE_0000651401-mRNA-1"/>
    </source>
</evidence>
<dbReference type="InterPro" id="IPR000242">
    <property type="entry name" value="PTP_cat"/>
</dbReference>
<evidence type="ECO:0000256" key="1">
    <source>
        <dbReference type="SAM" id="MobiDB-lite"/>
    </source>
</evidence>
<dbReference type="AlphaFoldDB" id="A0A183UDE4"/>